<organism evidence="8">
    <name type="scientific">Sheuella amnicola</name>
    <dbReference type="NCBI Taxonomy" id="2707330"/>
    <lineage>
        <taxon>Bacteria</taxon>
        <taxon>Pseudomonadati</taxon>
        <taxon>Pseudomonadota</taxon>
        <taxon>Betaproteobacteria</taxon>
        <taxon>Burkholderiales</taxon>
        <taxon>Alcaligenaceae</taxon>
        <taxon>Sheuella</taxon>
    </lineage>
</organism>
<dbReference type="InterPro" id="IPR001155">
    <property type="entry name" value="OxRdtase_FMN_N"/>
</dbReference>
<feature type="region of interest" description="Disordered" evidence="6">
    <location>
        <begin position="104"/>
        <end position="127"/>
    </location>
</feature>
<evidence type="ECO:0000313" key="8">
    <source>
        <dbReference type="EMBL" id="NDY82091.1"/>
    </source>
</evidence>
<proteinExistence type="predicted"/>
<feature type="compositionally biased region" description="Basic and acidic residues" evidence="6">
    <location>
        <begin position="112"/>
        <end position="127"/>
    </location>
</feature>
<comment type="caution">
    <text evidence="8">The sequence shown here is derived from an EMBL/GenBank/DDBJ whole genome shotgun (WGS) entry which is preliminary data.</text>
</comment>
<dbReference type="GO" id="GO:0050661">
    <property type="term" value="F:NADP binding"/>
    <property type="evidence" value="ECO:0007669"/>
    <property type="project" value="InterPro"/>
</dbReference>
<evidence type="ECO:0000256" key="1">
    <source>
        <dbReference type="ARBA" id="ARBA00001917"/>
    </source>
</evidence>
<evidence type="ECO:0000256" key="6">
    <source>
        <dbReference type="SAM" id="MobiDB-lite"/>
    </source>
</evidence>
<gene>
    <name evidence="8" type="ORF">G3I67_02495</name>
</gene>
<dbReference type="GO" id="GO:0003959">
    <property type="term" value="F:NADPH dehydrogenase activity"/>
    <property type="evidence" value="ECO:0007669"/>
    <property type="project" value="InterPro"/>
</dbReference>
<dbReference type="PANTHER" id="PTHR43303">
    <property type="entry name" value="NADPH DEHYDROGENASE C23G7.10C-RELATED"/>
    <property type="match status" value="1"/>
</dbReference>
<dbReference type="EMBL" id="JAAGRN010000001">
    <property type="protein sequence ID" value="NDY82091.1"/>
    <property type="molecule type" value="Genomic_DNA"/>
</dbReference>
<dbReference type="Pfam" id="PF00724">
    <property type="entry name" value="Oxidored_FMN"/>
    <property type="match status" value="1"/>
</dbReference>
<evidence type="ECO:0000256" key="5">
    <source>
        <dbReference type="ARBA" id="ARBA00023002"/>
    </source>
</evidence>
<dbReference type="RefSeq" id="WP_163651364.1">
    <property type="nucleotide sequence ID" value="NZ_JAAGRN010000001.1"/>
</dbReference>
<dbReference type="SUPFAM" id="SSF51395">
    <property type="entry name" value="FMN-linked oxidoreductases"/>
    <property type="match status" value="1"/>
</dbReference>
<evidence type="ECO:0000256" key="2">
    <source>
        <dbReference type="ARBA" id="ARBA00022630"/>
    </source>
</evidence>
<feature type="domain" description="NADH:flavin oxidoreductase/NADH oxidase N-terminal" evidence="7">
    <location>
        <begin position="4"/>
        <end position="348"/>
    </location>
</feature>
<name>A0A6B2QVB9_9BURK</name>
<dbReference type="PANTHER" id="PTHR43303:SF4">
    <property type="entry name" value="NADPH DEHYDROGENASE C23G7.10C-RELATED"/>
    <property type="match status" value="1"/>
</dbReference>
<dbReference type="InterPro" id="IPR044152">
    <property type="entry name" value="YqjM-like"/>
</dbReference>
<accession>A0A6B2QVB9</accession>
<evidence type="ECO:0000256" key="4">
    <source>
        <dbReference type="ARBA" id="ARBA00022857"/>
    </source>
</evidence>
<keyword evidence="5" id="KW-0560">Oxidoreductase</keyword>
<evidence type="ECO:0000259" key="7">
    <source>
        <dbReference type="Pfam" id="PF00724"/>
    </source>
</evidence>
<reference evidence="8" key="1">
    <citation type="submission" date="2020-02" db="EMBL/GenBank/DDBJ databases">
        <authorList>
            <person name="Chen W.-M."/>
        </authorList>
    </citation>
    <scope>NUCLEOTIDE SEQUENCE</scope>
    <source>
        <strain evidence="8">NBD-18</strain>
    </source>
</reference>
<dbReference type="Gene3D" id="3.20.20.70">
    <property type="entry name" value="Aldolase class I"/>
    <property type="match status" value="1"/>
</dbReference>
<protein>
    <submittedName>
        <fullName evidence="8">NADH:flavin oxidoreductase/NADH oxidase</fullName>
    </submittedName>
</protein>
<dbReference type="InterPro" id="IPR013785">
    <property type="entry name" value="Aldolase_TIM"/>
</dbReference>
<sequence length="387" mass="42983">MTNQLFTPITLRGVTLKNRIVLSPMMTYCAKNGYPNEWHHAHYAKYAGGGVGLVFVESTKVDPRGCTTPNDLGLWKDDFIEPLSKLAAMIKSYGATAGIQIGNSGRKARHSRPWEGREPLGPEQKGVDHGEEWELIGPSAIPPSSKYSVPRAMTKDDIRAQIDAWCQAARRADQAGFDVLDLHGAHGYLMHQFLSASSNQRTDEYGGSLENRMRFPLELVEAVRKVWPANKPLFYRISAVDEFDWTIESSVRFSKELKRLGVDVVDCSSGGIAGDTVGREAVKLEFGYQVGYARQIKHGAHIPTMAVGLIIHAEQAEQILRDDSADLIAIGREFLHNPNWVLDAAEKLGEQDPYAMIPPNYGYWLEKRAANGFRGKTSTSAYTFGKK</sequence>
<dbReference type="CDD" id="cd02932">
    <property type="entry name" value="OYE_YqiM_FMN"/>
    <property type="match status" value="1"/>
</dbReference>
<keyword evidence="2" id="KW-0285">Flavoprotein</keyword>
<comment type="cofactor">
    <cofactor evidence="1">
        <name>FMN</name>
        <dbReference type="ChEBI" id="CHEBI:58210"/>
    </cofactor>
</comment>
<keyword evidence="3" id="KW-0288">FMN</keyword>
<keyword evidence="4" id="KW-0521">NADP</keyword>
<evidence type="ECO:0000256" key="3">
    <source>
        <dbReference type="ARBA" id="ARBA00022643"/>
    </source>
</evidence>
<dbReference type="AlphaFoldDB" id="A0A6B2QVB9"/>
<dbReference type="GO" id="GO:0010181">
    <property type="term" value="F:FMN binding"/>
    <property type="evidence" value="ECO:0007669"/>
    <property type="project" value="InterPro"/>
</dbReference>